<protein>
    <submittedName>
        <fullName evidence="4">Sulfite exporter TauE/SafE family protein</fullName>
    </submittedName>
</protein>
<feature type="transmembrane region" description="Helical" evidence="2">
    <location>
        <begin position="202"/>
        <end position="223"/>
    </location>
</feature>
<comment type="caution">
    <text evidence="4">The sequence shown here is derived from an EMBL/GenBank/DDBJ whole genome shotgun (WGS) entry which is preliminary data.</text>
</comment>
<proteinExistence type="predicted"/>
<evidence type="ECO:0000313" key="4">
    <source>
        <dbReference type="EMBL" id="MBX7490761.1"/>
    </source>
</evidence>
<gene>
    <name evidence="4" type="ORF">K4G57_04690</name>
</gene>
<evidence type="ECO:0000259" key="3">
    <source>
        <dbReference type="Pfam" id="PF13386"/>
    </source>
</evidence>
<organism evidence="4 5">
    <name type="scientific">Helicobacter turcicus</name>
    <dbReference type="NCBI Taxonomy" id="2867412"/>
    <lineage>
        <taxon>Bacteria</taxon>
        <taxon>Pseudomonadati</taxon>
        <taxon>Campylobacterota</taxon>
        <taxon>Epsilonproteobacteria</taxon>
        <taxon>Campylobacterales</taxon>
        <taxon>Helicobacteraceae</taxon>
        <taxon>Helicobacter</taxon>
    </lineage>
</organism>
<dbReference type="PANTHER" id="PTHR42208">
    <property type="entry name" value="HEAVY METAL TRANSPORTER-RELATED"/>
    <property type="match status" value="1"/>
</dbReference>
<feature type="transmembrane region" description="Helical" evidence="2">
    <location>
        <begin position="53"/>
        <end position="76"/>
    </location>
</feature>
<dbReference type="Proteomes" id="UP000700059">
    <property type="component" value="Unassembled WGS sequence"/>
</dbReference>
<keyword evidence="2" id="KW-0472">Membrane</keyword>
<sequence>MEHLDLIGLFMIALLGGFGHCIGMCGGIVLAYSGKLTDNTITQKRQLIAYHTLYSLGRITTYVLSGAIVGTLGSMFNINGTLRGALFVFAGVAMILAGLSLFGKITFLTRLEHSIQNSKWYQSRFQKALSLKTPFSLYLLGILNGLLPCGFVYAFLFSAAGFASIPKAMLIMLIFGIGTLPSLFLFGLLANTAFYKPKFRKILMNVAAIAIIIFGGLMVQIGVKFLQNPQMGNKAHMKIDATNASNSSTGIHGAKNMESKMHSH</sequence>
<evidence type="ECO:0000256" key="2">
    <source>
        <dbReference type="SAM" id="Phobius"/>
    </source>
</evidence>
<keyword evidence="2" id="KW-1133">Transmembrane helix</keyword>
<dbReference type="PANTHER" id="PTHR42208:SF1">
    <property type="entry name" value="HEAVY METAL TRANSPORTER"/>
    <property type="match status" value="1"/>
</dbReference>
<dbReference type="RefSeq" id="WP_221532032.1">
    <property type="nucleotide sequence ID" value="NZ_JAIGYP010000005.1"/>
</dbReference>
<keyword evidence="2" id="KW-0812">Transmembrane</keyword>
<feature type="transmembrane region" description="Helical" evidence="2">
    <location>
        <begin position="168"/>
        <end position="190"/>
    </location>
</feature>
<dbReference type="Pfam" id="PF13386">
    <property type="entry name" value="DsbD_2"/>
    <property type="match status" value="1"/>
</dbReference>
<feature type="domain" description="Urease accessory protein UreH-like transmembrane" evidence="3">
    <location>
        <begin position="9"/>
        <end position="216"/>
    </location>
</feature>
<dbReference type="InterPro" id="IPR039447">
    <property type="entry name" value="UreH-like_TM_dom"/>
</dbReference>
<feature type="compositionally biased region" description="Basic and acidic residues" evidence="1">
    <location>
        <begin position="255"/>
        <end position="264"/>
    </location>
</feature>
<name>A0ABS7JMZ7_9HELI</name>
<feature type="transmembrane region" description="Helical" evidence="2">
    <location>
        <begin position="6"/>
        <end position="32"/>
    </location>
</feature>
<evidence type="ECO:0000256" key="1">
    <source>
        <dbReference type="SAM" id="MobiDB-lite"/>
    </source>
</evidence>
<feature type="transmembrane region" description="Helical" evidence="2">
    <location>
        <begin position="82"/>
        <end position="102"/>
    </location>
</feature>
<evidence type="ECO:0000313" key="5">
    <source>
        <dbReference type="Proteomes" id="UP000700059"/>
    </source>
</evidence>
<dbReference type="EMBL" id="JAIGYQ010000005">
    <property type="protein sequence ID" value="MBX7490761.1"/>
    <property type="molecule type" value="Genomic_DNA"/>
</dbReference>
<accession>A0ABS7JMZ7</accession>
<reference evidence="4 5" key="1">
    <citation type="submission" date="2021-08" db="EMBL/GenBank/DDBJ databases">
        <title>Helicobacter spp. isolated from feces of Anatolian Ground Squirrel (Spermophilus xanthoprymnus) in Turkey.</title>
        <authorList>
            <person name="Aydin F."/>
            <person name="Abay S."/>
            <person name="Kayman T."/>
            <person name="Karakaya E."/>
            <person name="Saticioglu I.B."/>
        </authorList>
    </citation>
    <scope>NUCLEOTIDE SEQUENCE [LARGE SCALE GENOMIC DNA]</scope>
    <source>
        <strain evidence="4 5">Faydin-H70</strain>
    </source>
</reference>
<feature type="region of interest" description="Disordered" evidence="1">
    <location>
        <begin position="244"/>
        <end position="264"/>
    </location>
</feature>
<keyword evidence="5" id="KW-1185">Reference proteome</keyword>
<feature type="transmembrane region" description="Helical" evidence="2">
    <location>
        <begin position="135"/>
        <end position="156"/>
    </location>
</feature>